<gene>
    <name evidence="1" type="ORF">rosag_10210</name>
</gene>
<protein>
    <recommendedName>
        <fullName evidence="3">Thioredoxin domain-containing protein</fullName>
    </recommendedName>
</protein>
<proteinExistence type="predicted"/>
<evidence type="ECO:0008006" key="3">
    <source>
        <dbReference type="Google" id="ProtNLM"/>
    </source>
</evidence>
<dbReference type="InterPro" id="IPR036249">
    <property type="entry name" value="Thioredoxin-like_sf"/>
</dbReference>
<dbReference type="RefSeq" id="WP_284348955.1">
    <property type="nucleotide sequence ID" value="NZ_BRXS01000002.1"/>
</dbReference>
<comment type="caution">
    <text evidence="1">The sequence shown here is derived from an EMBL/GenBank/DDBJ whole genome shotgun (WGS) entry which is preliminary data.</text>
</comment>
<dbReference type="EMBL" id="BRXS01000002">
    <property type="protein sequence ID" value="GLC24508.1"/>
    <property type="molecule type" value="Genomic_DNA"/>
</dbReference>
<dbReference type="AlphaFoldDB" id="A0AA37V9K0"/>
<accession>A0AA37V9K0</accession>
<name>A0AA37V9K0_9BACT</name>
<reference evidence="1" key="1">
    <citation type="submission" date="2022-08" db="EMBL/GenBank/DDBJ databases">
        <title>Draft genome sequencing of Roseisolibacter agri AW1220.</title>
        <authorList>
            <person name="Tobiishi Y."/>
            <person name="Tonouchi A."/>
        </authorList>
    </citation>
    <scope>NUCLEOTIDE SEQUENCE</scope>
    <source>
        <strain evidence="1">AW1220</strain>
    </source>
</reference>
<evidence type="ECO:0000313" key="2">
    <source>
        <dbReference type="Proteomes" id="UP001161325"/>
    </source>
</evidence>
<organism evidence="1 2">
    <name type="scientific">Roseisolibacter agri</name>
    <dbReference type="NCBI Taxonomy" id="2014610"/>
    <lineage>
        <taxon>Bacteria</taxon>
        <taxon>Pseudomonadati</taxon>
        <taxon>Gemmatimonadota</taxon>
        <taxon>Gemmatimonadia</taxon>
        <taxon>Gemmatimonadales</taxon>
        <taxon>Gemmatimonadaceae</taxon>
        <taxon>Roseisolibacter</taxon>
    </lineage>
</organism>
<dbReference type="Gene3D" id="3.40.30.10">
    <property type="entry name" value="Glutaredoxin"/>
    <property type="match status" value="1"/>
</dbReference>
<dbReference type="Proteomes" id="UP001161325">
    <property type="component" value="Unassembled WGS sequence"/>
</dbReference>
<sequence length="193" mass="19910">MDAPRETRAMPWREALVLALAVGGGLWLGLRQSRGADDAPAADARAATMAFGPGAGVAALSVRTADGRVTPLARLGEPAIVMVVSRTCSVCKEALRDFGRLAAGRALPRLWVVTLEGADHGAAMVGAADVRGAVLAGPVTPAAEALFTLQVQGTPTFLALDAGGRVQRVYPGYPGREVMAPWVAIMAGERDAL</sequence>
<keyword evidence="2" id="KW-1185">Reference proteome</keyword>
<dbReference type="SUPFAM" id="SSF52833">
    <property type="entry name" value="Thioredoxin-like"/>
    <property type="match status" value="1"/>
</dbReference>
<evidence type="ECO:0000313" key="1">
    <source>
        <dbReference type="EMBL" id="GLC24508.1"/>
    </source>
</evidence>